<name>E4U1Q0_SULKY</name>
<dbReference type="SMART" id="SM00880">
    <property type="entry name" value="CHAD"/>
    <property type="match status" value="1"/>
</dbReference>
<evidence type="ECO:0000313" key="2">
    <source>
        <dbReference type="EMBL" id="ADR34523.1"/>
    </source>
</evidence>
<dbReference type="OrthoDB" id="9777271at2"/>
<dbReference type="STRING" id="709032.Sulku_1863"/>
<dbReference type="InterPro" id="IPR007899">
    <property type="entry name" value="CHAD_dom"/>
</dbReference>
<dbReference type="Gene3D" id="1.40.20.10">
    <property type="entry name" value="CHAD domain"/>
    <property type="match status" value="1"/>
</dbReference>
<dbReference type="PANTHER" id="PTHR39339">
    <property type="entry name" value="SLR1444 PROTEIN"/>
    <property type="match status" value="1"/>
</dbReference>
<dbReference type="Pfam" id="PF05235">
    <property type="entry name" value="CHAD"/>
    <property type="match status" value="1"/>
</dbReference>
<dbReference type="RefSeq" id="WP_013460720.1">
    <property type="nucleotide sequence ID" value="NC_014762.1"/>
</dbReference>
<dbReference type="HOGENOM" id="CLU_1097066_0_0_7"/>
<sequence>MEANLLTRYLLYQLYHARLMLHSFERSKKGEYLHEFRIALRQIRSLSELFLADTIQFPEPLKATVKATNPIRELDVLIDSLSSSEYKKLLKQLSKIRKNTLKNLLTPEFVKETSYLLDEYYNLIDQTDLQLISEILIQKVLTHYQHCLSIYKSLEKDAKPKTLHRLRIKFKDARYGFEFLDVSGIHKSQKIIQHCKQMQTSLGAVQDALNQVEWLEKLYLSNPTSELKELLQKQTKALKKLKDTTLSDRSPEI</sequence>
<keyword evidence="3" id="KW-1185">Reference proteome</keyword>
<feature type="domain" description="CHAD" evidence="1">
    <location>
        <begin position="1"/>
        <end position="253"/>
    </location>
</feature>
<organism evidence="2 3">
    <name type="scientific">Sulfuricurvum kujiense (strain ATCC BAA-921 / DSM 16994 / JCM 11577 / YK-1)</name>
    <dbReference type="NCBI Taxonomy" id="709032"/>
    <lineage>
        <taxon>Bacteria</taxon>
        <taxon>Pseudomonadati</taxon>
        <taxon>Campylobacterota</taxon>
        <taxon>Epsilonproteobacteria</taxon>
        <taxon>Campylobacterales</taxon>
        <taxon>Sulfurimonadaceae</taxon>
        <taxon>Sulfuricurvum</taxon>
    </lineage>
</organism>
<dbReference type="InterPro" id="IPR038186">
    <property type="entry name" value="CHAD_dom_sf"/>
</dbReference>
<dbReference type="AlphaFoldDB" id="E4U1Q0"/>
<evidence type="ECO:0000259" key="1">
    <source>
        <dbReference type="PROSITE" id="PS51708"/>
    </source>
</evidence>
<reference evidence="2 3" key="1">
    <citation type="journal article" date="2012" name="Stand. Genomic Sci.">
        <title>Complete genome sequence of the sulfur compounds oxidizing chemolithoautotroph Sulfuricurvum kujiense type strain (YK-1(T)).</title>
        <authorList>
            <person name="Han C."/>
            <person name="Kotsyurbenko O."/>
            <person name="Chertkov O."/>
            <person name="Held B."/>
            <person name="Lapidus A."/>
            <person name="Nolan M."/>
            <person name="Lucas S."/>
            <person name="Hammon N."/>
            <person name="Deshpande S."/>
            <person name="Cheng J.F."/>
            <person name="Tapia R."/>
            <person name="Goodwin L.A."/>
            <person name="Pitluck S."/>
            <person name="Liolios K."/>
            <person name="Pagani I."/>
            <person name="Ivanova N."/>
            <person name="Mavromatis K."/>
            <person name="Mikhailova N."/>
            <person name="Pati A."/>
            <person name="Chen A."/>
            <person name="Palaniappan K."/>
            <person name="Land M."/>
            <person name="Hauser L."/>
            <person name="Chang Y.J."/>
            <person name="Jeffries C.D."/>
            <person name="Brambilla E.M."/>
            <person name="Rohde M."/>
            <person name="Spring S."/>
            <person name="Sikorski J."/>
            <person name="Goker M."/>
            <person name="Woyke T."/>
            <person name="Bristow J."/>
            <person name="Eisen J.A."/>
            <person name="Markowitz V."/>
            <person name="Hugenholtz P."/>
            <person name="Kyrpides N.C."/>
            <person name="Klenk H.P."/>
            <person name="Detter J.C."/>
        </authorList>
    </citation>
    <scope>NUCLEOTIDE SEQUENCE [LARGE SCALE GENOMIC DNA]</scope>
    <source>
        <strain evidence="3">ATCC BAA-921 / DSM 16994 / JCM 11577 / YK-1</strain>
    </source>
</reference>
<dbReference type="PANTHER" id="PTHR39339:SF1">
    <property type="entry name" value="CHAD DOMAIN-CONTAINING PROTEIN"/>
    <property type="match status" value="1"/>
</dbReference>
<dbReference type="KEGG" id="sku:Sulku_1863"/>
<dbReference type="EMBL" id="CP002355">
    <property type="protein sequence ID" value="ADR34523.1"/>
    <property type="molecule type" value="Genomic_DNA"/>
</dbReference>
<dbReference type="PROSITE" id="PS51708">
    <property type="entry name" value="CHAD"/>
    <property type="match status" value="1"/>
</dbReference>
<dbReference type="eggNOG" id="COG5607">
    <property type="taxonomic scope" value="Bacteria"/>
</dbReference>
<protein>
    <submittedName>
        <fullName evidence="2">CHAD domain containing protein</fullName>
    </submittedName>
</protein>
<proteinExistence type="predicted"/>
<accession>E4U1Q0</accession>
<dbReference type="Proteomes" id="UP000008721">
    <property type="component" value="Chromosome"/>
</dbReference>
<evidence type="ECO:0000313" key="3">
    <source>
        <dbReference type="Proteomes" id="UP000008721"/>
    </source>
</evidence>
<gene>
    <name evidence="2" type="ordered locus">Sulku_1863</name>
</gene>